<dbReference type="Pfam" id="PF24850">
    <property type="entry name" value="CC_BshC"/>
    <property type="match status" value="1"/>
</dbReference>
<dbReference type="PIRSF" id="PIRSF012535">
    <property type="entry name" value="UCP012535"/>
    <property type="match status" value="1"/>
</dbReference>
<keyword evidence="1 2" id="KW-0436">Ligase</keyword>
<dbReference type="HAMAP" id="MF_01867">
    <property type="entry name" value="BshC"/>
    <property type="match status" value="1"/>
</dbReference>
<comment type="function">
    <text evidence="2">Involved in bacillithiol (BSH) biosynthesis. May catalyze the last step of the pathway, the addition of cysteine to glucosamine malate (GlcN-Mal) to generate BSH.</text>
</comment>
<dbReference type="EMBL" id="NPOA01000005">
    <property type="protein sequence ID" value="PAV29906.1"/>
    <property type="molecule type" value="Genomic_DNA"/>
</dbReference>
<reference evidence="5 6" key="1">
    <citation type="submission" date="2017-08" db="EMBL/GenBank/DDBJ databases">
        <title>Virgibacillus indicus sp. nov. and Virgibacillus profoundi sp. nov, two moderately halophilic bacteria isolated from marine sediment by using the Microfluidic Streak Plate.</title>
        <authorList>
            <person name="Xu B."/>
            <person name="Hu B."/>
            <person name="Wang J."/>
            <person name="Zhu Y."/>
            <person name="Huang L."/>
            <person name="Du W."/>
            <person name="Huang Y."/>
        </authorList>
    </citation>
    <scope>NUCLEOTIDE SEQUENCE [LARGE SCALE GENOMIC DNA]</scope>
    <source>
        <strain evidence="5 6">IO3-P3-H5</strain>
    </source>
</reference>
<gene>
    <name evidence="2 5" type="primary">bshC</name>
    <name evidence="5" type="ORF">CIL05_08485</name>
</gene>
<evidence type="ECO:0000313" key="6">
    <source>
        <dbReference type="Proteomes" id="UP000218887"/>
    </source>
</evidence>
<evidence type="ECO:0000256" key="1">
    <source>
        <dbReference type="ARBA" id="ARBA00022598"/>
    </source>
</evidence>
<dbReference type="InterPro" id="IPR011199">
    <property type="entry name" value="Bacillithiol_biosynth_BshC"/>
</dbReference>
<dbReference type="RefSeq" id="WP_095655102.1">
    <property type="nucleotide sequence ID" value="NZ_NPOA01000005.1"/>
</dbReference>
<dbReference type="OrthoDB" id="9765151at2"/>
<dbReference type="NCBIfam" id="TIGR03998">
    <property type="entry name" value="thiol_BshC"/>
    <property type="match status" value="1"/>
</dbReference>
<comment type="similarity">
    <text evidence="2">Belongs to the BshC family.</text>
</comment>
<dbReference type="InterPro" id="IPR055398">
    <property type="entry name" value="Rossmann-like_BshC"/>
</dbReference>
<keyword evidence="6" id="KW-1185">Reference proteome</keyword>
<dbReference type="Proteomes" id="UP000218887">
    <property type="component" value="Unassembled WGS sequence"/>
</dbReference>
<sequence length="539" mass="63012">MQIDSIPLNKQSKLINDYRNNNDNIMQFFDYHPFQDYEQRVKDLKDRQFNREQLTDVLRTLNQEWDAPESTYKNIDRLKREDSVVVIGGQQAGLLTGPMYSLNKVISIIQFARKQEEELQIPVIPVFWIAGEDHDFDEINHIFLPEVPQMKKYKLLQRMLYKSSVSHINIDQLYSDQWLNRLFENLKETQFTKNLYETVKSCMDKSTTYVDFFARVIFQLFNDEGLVLIDSGHPKVREMENSHFLQLIERQPEISSGVYAAAEQLEQNGYSLAMDVEENDAHLFYHLNNERVLLTRNENGEWIGKQNEVILTTDELITIAKKQPELLSNNVVTRPLMQELLFPSLAFIGGPGEISYWAVLKPVFSAFQIKMPPVLPRLSFTYMERRVEKALNKYEISAARAINDGVADIKDSWLESKNSPPIQQIAKEIKQTIDHAHKPLRDIALDIRSDLGELAEKNLFYLQCDVEFLEERIIKALEEKYAKELNEFDLINTALRPEGGLQERMWNPLPWLNEYGSDFIKKLTKQSCSFHNVHYVVYI</sequence>
<feature type="domain" description="Bacillithiol biosynthesis BshC N-terminal Rossmann-like" evidence="3">
    <location>
        <begin position="1"/>
        <end position="378"/>
    </location>
</feature>
<proteinExistence type="inferred from homology"/>
<dbReference type="EC" id="6.-.-.-" evidence="2"/>
<accession>A0A2A2IF26</accession>
<evidence type="ECO:0000256" key="2">
    <source>
        <dbReference type="HAMAP-Rule" id="MF_01867"/>
    </source>
</evidence>
<dbReference type="GO" id="GO:0016874">
    <property type="term" value="F:ligase activity"/>
    <property type="evidence" value="ECO:0007669"/>
    <property type="project" value="UniProtKB-UniRule"/>
</dbReference>
<feature type="domain" description="Bacillithiol biosynthesis BshC C-terminal coiled-coil" evidence="4">
    <location>
        <begin position="380"/>
        <end position="539"/>
    </location>
</feature>
<dbReference type="AlphaFoldDB" id="A0A2A2IF26"/>
<comment type="caution">
    <text evidence="5">The sequence shown here is derived from an EMBL/GenBank/DDBJ whole genome shotgun (WGS) entry which is preliminary data.</text>
</comment>
<dbReference type="Pfam" id="PF10079">
    <property type="entry name" value="Rossmann-like_BshC"/>
    <property type="match status" value="1"/>
</dbReference>
<organism evidence="5 6">
    <name type="scientific">Virgibacillus profundi</name>
    <dbReference type="NCBI Taxonomy" id="2024555"/>
    <lineage>
        <taxon>Bacteria</taxon>
        <taxon>Bacillati</taxon>
        <taxon>Bacillota</taxon>
        <taxon>Bacilli</taxon>
        <taxon>Bacillales</taxon>
        <taxon>Bacillaceae</taxon>
        <taxon>Virgibacillus</taxon>
    </lineage>
</organism>
<evidence type="ECO:0000259" key="4">
    <source>
        <dbReference type="Pfam" id="PF24850"/>
    </source>
</evidence>
<dbReference type="InterPro" id="IPR055399">
    <property type="entry name" value="CC_BshC"/>
</dbReference>
<evidence type="ECO:0000313" key="5">
    <source>
        <dbReference type="EMBL" id="PAV29906.1"/>
    </source>
</evidence>
<protein>
    <recommendedName>
        <fullName evidence="2">Putative cysteine ligase BshC</fullName>
        <ecNumber evidence="2">6.-.-.-</ecNumber>
    </recommendedName>
</protein>
<evidence type="ECO:0000259" key="3">
    <source>
        <dbReference type="Pfam" id="PF10079"/>
    </source>
</evidence>
<name>A0A2A2IF26_9BACI</name>